<feature type="transmembrane region" description="Helical" evidence="1">
    <location>
        <begin position="58"/>
        <end position="78"/>
    </location>
</feature>
<sequence>MTIQKRVTQCFITLLIVILIGLLFSGTLPSVSLAAQFGISHVAAVQIIEIASGTGSIWAIIAIVGGSFGWGVVILAAAKILIKKYGKKQAAVW</sequence>
<keyword evidence="1" id="KW-0472">Membrane</keyword>
<dbReference type="GO" id="GO:0042742">
    <property type="term" value="P:defense response to bacterium"/>
    <property type="evidence" value="ECO:0007669"/>
    <property type="project" value="UniProtKB-KW"/>
</dbReference>
<dbReference type="AlphaFoldDB" id="W7D2J2"/>
<protein>
    <recommendedName>
        <fullName evidence="4">Circular bacteriocin, circularin A/uberolysin family protein</fullName>
    </recommendedName>
</protein>
<accession>W7D2J2</accession>
<reference evidence="2 3" key="1">
    <citation type="submission" date="2012-12" db="EMBL/GenBank/DDBJ databases">
        <title>Novel taxa of Listeriaceae from agricultural environments in the United States.</title>
        <authorList>
            <person name="den Bakker H.C."/>
            <person name="Allred A."/>
            <person name="Warchocki S."/>
            <person name="Wright E.M."/>
            <person name="Burrell A."/>
            <person name="Nightingale K.K."/>
            <person name="Kephart D."/>
            <person name="Wiedmann M."/>
        </authorList>
    </citation>
    <scope>NUCLEOTIDE SEQUENCE [LARGE SCALE GENOMIC DNA]</scope>
    <source>
        <strain evidence="2 3">FSL F6-1037</strain>
    </source>
</reference>
<dbReference type="OrthoDB" id="9973542at2"/>
<gene>
    <name evidence="2" type="ORF">BCAMP_00015</name>
</gene>
<keyword evidence="3" id="KW-1185">Reference proteome</keyword>
<keyword evidence="1" id="KW-1133">Transmembrane helix</keyword>
<dbReference type="EMBL" id="AODH01000001">
    <property type="protein sequence ID" value="EUJ42136.1"/>
    <property type="molecule type" value="Genomic_DNA"/>
</dbReference>
<dbReference type="RefSeq" id="WP_051456746.1">
    <property type="nucleotide sequence ID" value="NZ_AODH01000001.1"/>
</dbReference>
<evidence type="ECO:0008006" key="4">
    <source>
        <dbReference type="Google" id="ProtNLM"/>
    </source>
</evidence>
<dbReference type="Proteomes" id="UP000019243">
    <property type="component" value="Unassembled WGS sequence"/>
</dbReference>
<dbReference type="InterPro" id="IPR009086">
    <property type="entry name" value="Bacteriocin_AS48"/>
</dbReference>
<comment type="caution">
    <text evidence="2">The sequence shown here is derived from an EMBL/GenBank/DDBJ whole genome shotgun (WGS) entry which is preliminary data.</text>
</comment>
<evidence type="ECO:0000313" key="3">
    <source>
        <dbReference type="Proteomes" id="UP000019243"/>
    </source>
</evidence>
<keyword evidence="1" id="KW-0812">Transmembrane</keyword>
<evidence type="ECO:0000256" key="1">
    <source>
        <dbReference type="SAM" id="Phobius"/>
    </source>
</evidence>
<name>W7D2J2_9LIST</name>
<dbReference type="GO" id="GO:0031640">
    <property type="term" value="P:killing of cells of another organism"/>
    <property type="evidence" value="ECO:0007669"/>
    <property type="project" value="UniProtKB-KW"/>
</dbReference>
<evidence type="ECO:0000313" key="2">
    <source>
        <dbReference type="EMBL" id="EUJ42136.1"/>
    </source>
</evidence>
<organism evidence="2 3">
    <name type="scientific">Brochothrix campestris FSL F6-1037</name>
    <dbReference type="NCBI Taxonomy" id="1265861"/>
    <lineage>
        <taxon>Bacteria</taxon>
        <taxon>Bacillati</taxon>
        <taxon>Bacillota</taxon>
        <taxon>Bacilli</taxon>
        <taxon>Bacillales</taxon>
        <taxon>Listeriaceae</taxon>
        <taxon>Brochothrix</taxon>
    </lineage>
</organism>
<proteinExistence type="predicted"/>
<dbReference type="GO" id="GO:0005576">
    <property type="term" value="C:extracellular region"/>
    <property type="evidence" value="ECO:0007669"/>
    <property type="project" value="UniProtKB-SubCell"/>
</dbReference>
<dbReference type="Gene3D" id="1.20.225.10">
    <property type="entry name" value="Bacteriocin AS-48"/>
    <property type="match status" value="1"/>
</dbReference>